<gene>
    <name evidence="1" type="ORF">K1I51_00470</name>
</gene>
<dbReference type="RefSeq" id="WP_223350729.1">
    <property type="nucleotide sequence ID" value="NZ_JAHZQR010000001.1"/>
</dbReference>
<dbReference type="Proteomes" id="UP001198057">
    <property type="component" value="Unassembled WGS sequence"/>
</dbReference>
<proteinExistence type="predicted"/>
<comment type="caution">
    <text evidence="1">The sequence shown here is derived from an EMBL/GenBank/DDBJ whole genome shotgun (WGS) entry which is preliminary data.</text>
</comment>
<dbReference type="AlphaFoldDB" id="A0AAP2K6B3"/>
<evidence type="ECO:0000313" key="2">
    <source>
        <dbReference type="Proteomes" id="UP001198057"/>
    </source>
</evidence>
<protein>
    <submittedName>
        <fullName evidence="1">Uncharacterized protein</fullName>
    </submittedName>
</protein>
<accession>A0AAP2K6B3</accession>
<reference evidence="1" key="1">
    <citation type="submission" date="2021-07" db="EMBL/GenBank/DDBJ databases">
        <title>Occurrence of streptococci in the human mouth that bind to a non-human glycan.</title>
        <authorList>
            <person name="Cross B."/>
            <person name="Thamadilok S."/>
            <person name="Bensing B."/>
            <person name="Sasmal A."/>
            <person name="Khedri Z."/>
            <person name="Deng L."/>
            <person name="Yu H."/>
            <person name="Mehta A."/>
            <person name="Aluvathingal J."/>
            <person name="Nadendla S."/>
            <person name="Vickerman M."/>
            <person name="Chen X."/>
            <person name="Dewhirst F."/>
            <person name="Gill A."/>
            <person name="Lettrichova I."/>
            <person name="Diaz S."/>
            <person name="Gill S."/>
            <person name="Tettelin H."/>
            <person name="Iverson T."/>
            <person name="Sullam P."/>
            <person name="Varki A."/>
            <person name="Ruhl S."/>
        </authorList>
    </citation>
    <scope>NUCLEOTIDE SEQUENCE</scope>
    <source>
        <strain evidence="1">SK81</strain>
    </source>
</reference>
<evidence type="ECO:0000313" key="1">
    <source>
        <dbReference type="EMBL" id="MBZ2155139.1"/>
    </source>
</evidence>
<name>A0AAP2K6B3_STRAP</name>
<sequence>MTSGLEFEKEFKKILVKEYSENRVVPEYRLGNFMVDFAIINDTTKEIIAIFELKMFRKDAFSQPQLSGFNSRIKQLINANGIDIPVFYVIKDNENRDSITINTLDQERGTGSDTKFIFRETSLPSYNELLMQNSTNIVKKIKIFLKNLHLN</sequence>
<dbReference type="EMBL" id="JAHZQR010000001">
    <property type="protein sequence ID" value="MBZ2155139.1"/>
    <property type="molecule type" value="Genomic_DNA"/>
</dbReference>
<organism evidence="1 2">
    <name type="scientific">Streptococcus anginosus</name>
    <dbReference type="NCBI Taxonomy" id="1328"/>
    <lineage>
        <taxon>Bacteria</taxon>
        <taxon>Bacillati</taxon>
        <taxon>Bacillota</taxon>
        <taxon>Bacilli</taxon>
        <taxon>Lactobacillales</taxon>
        <taxon>Streptococcaceae</taxon>
        <taxon>Streptococcus</taxon>
        <taxon>Streptococcus anginosus group</taxon>
    </lineage>
</organism>